<name>A0ABR1FA57_9ASCO</name>
<sequence>MHSWSFLKNIHLLKEKSPKAEQASNEPKMVSTIDPMSLNYSILTVALQKRHFVKCNEAIKQKVNSVLRVFHRKSSAVSAEKSAVSSELQHVAVPATVAPAALDQADSAPAAASTCLLKDESSCAITAPTEKAGNSSYQYAASLVSTSEPTTATDSTFGFMLTRTSAHTAATTYESLSPLSSCDETKLAETISYPSQLLPELLVSDHWADELLAARDTVASVQLCPGEPERALTPREAPVCLRLASLSASENWFTDCIHALERSAASYRARRRTRRKTQTVYAVYEEPSSDSCPAPPSTPVDPNHVPASQDPVTSSAATSPLDLTADSPSATDEPATTARAHKPAPYYSSLGEWYAANPERPRRPIDIARAELLTSMATTPALTPESTPATTPTAAVEDDVAEVLSPKTLLRDMAKTIGAVKGAVSDVLSPTTARVGVLLNDYTRWAISAVEARVSE</sequence>
<gene>
    <name evidence="2" type="ORF">BZA70DRAFT_110746</name>
</gene>
<dbReference type="RefSeq" id="XP_064769675.1">
    <property type="nucleotide sequence ID" value="XM_064909407.1"/>
</dbReference>
<dbReference type="EMBL" id="JBBJBU010000002">
    <property type="protein sequence ID" value="KAK7206642.1"/>
    <property type="molecule type" value="Genomic_DNA"/>
</dbReference>
<dbReference type="GeneID" id="90034919"/>
<feature type="region of interest" description="Disordered" evidence="1">
    <location>
        <begin position="283"/>
        <end position="342"/>
    </location>
</feature>
<evidence type="ECO:0000256" key="1">
    <source>
        <dbReference type="SAM" id="MobiDB-lite"/>
    </source>
</evidence>
<evidence type="ECO:0000313" key="2">
    <source>
        <dbReference type="EMBL" id="KAK7206642.1"/>
    </source>
</evidence>
<accession>A0ABR1FA57</accession>
<organism evidence="2 3">
    <name type="scientific">Myxozyma melibiosi</name>
    <dbReference type="NCBI Taxonomy" id="54550"/>
    <lineage>
        <taxon>Eukaryota</taxon>
        <taxon>Fungi</taxon>
        <taxon>Dikarya</taxon>
        <taxon>Ascomycota</taxon>
        <taxon>Saccharomycotina</taxon>
        <taxon>Lipomycetes</taxon>
        <taxon>Lipomycetales</taxon>
        <taxon>Lipomycetaceae</taxon>
        <taxon>Myxozyma</taxon>
    </lineage>
</organism>
<evidence type="ECO:0000313" key="3">
    <source>
        <dbReference type="Proteomes" id="UP001498771"/>
    </source>
</evidence>
<proteinExistence type="predicted"/>
<protein>
    <submittedName>
        <fullName evidence="2">Uncharacterized protein</fullName>
    </submittedName>
</protein>
<comment type="caution">
    <text evidence="2">The sequence shown here is derived from an EMBL/GenBank/DDBJ whole genome shotgun (WGS) entry which is preliminary data.</text>
</comment>
<keyword evidence="3" id="KW-1185">Reference proteome</keyword>
<dbReference type="Proteomes" id="UP001498771">
    <property type="component" value="Unassembled WGS sequence"/>
</dbReference>
<reference evidence="2 3" key="1">
    <citation type="submission" date="2024-03" db="EMBL/GenBank/DDBJ databases">
        <title>Genome-scale model development and genomic sequencing of the oleaginous clade Lipomyces.</title>
        <authorList>
            <consortium name="Lawrence Berkeley National Laboratory"/>
            <person name="Czajka J.J."/>
            <person name="Han Y."/>
            <person name="Kim J."/>
            <person name="Mondo S.J."/>
            <person name="Hofstad B.A."/>
            <person name="Robles A."/>
            <person name="Haridas S."/>
            <person name="Riley R."/>
            <person name="LaButti K."/>
            <person name="Pangilinan J."/>
            <person name="Andreopoulos W."/>
            <person name="Lipzen A."/>
            <person name="Yan J."/>
            <person name="Wang M."/>
            <person name="Ng V."/>
            <person name="Grigoriev I.V."/>
            <person name="Spatafora J.W."/>
            <person name="Magnuson J.K."/>
            <person name="Baker S.E."/>
            <person name="Pomraning K.R."/>
        </authorList>
    </citation>
    <scope>NUCLEOTIDE SEQUENCE [LARGE SCALE GENOMIC DNA]</scope>
    <source>
        <strain evidence="2 3">Phaff 52-87</strain>
    </source>
</reference>